<accession>A0AAV4PTI7</accession>
<comment type="caution">
    <text evidence="1">The sequence shown here is derived from an EMBL/GenBank/DDBJ whole genome shotgun (WGS) entry which is preliminary data.</text>
</comment>
<organism evidence="1 2">
    <name type="scientific">Caerostris extrusa</name>
    <name type="common">Bark spider</name>
    <name type="synonym">Caerostris bankana</name>
    <dbReference type="NCBI Taxonomy" id="172846"/>
    <lineage>
        <taxon>Eukaryota</taxon>
        <taxon>Metazoa</taxon>
        <taxon>Ecdysozoa</taxon>
        <taxon>Arthropoda</taxon>
        <taxon>Chelicerata</taxon>
        <taxon>Arachnida</taxon>
        <taxon>Araneae</taxon>
        <taxon>Araneomorphae</taxon>
        <taxon>Entelegynae</taxon>
        <taxon>Araneoidea</taxon>
        <taxon>Araneidae</taxon>
        <taxon>Caerostris</taxon>
    </lineage>
</organism>
<name>A0AAV4PTI7_CAEEX</name>
<protein>
    <submittedName>
        <fullName evidence="1">Uncharacterized protein</fullName>
    </submittedName>
</protein>
<evidence type="ECO:0000313" key="1">
    <source>
        <dbReference type="EMBL" id="GIY00241.1"/>
    </source>
</evidence>
<keyword evidence="2" id="KW-1185">Reference proteome</keyword>
<proteinExistence type="predicted"/>
<gene>
    <name evidence="1" type="ORF">CEXT_603521</name>
</gene>
<evidence type="ECO:0000313" key="2">
    <source>
        <dbReference type="Proteomes" id="UP001054945"/>
    </source>
</evidence>
<dbReference type="AlphaFoldDB" id="A0AAV4PTI7"/>
<reference evidence="1 2" key="1">
    <citation type="submission" date="2021-06" db="EMBL/GenBank/DDBJ databases">
        <title>Caerostris extrusa draft genome.</title>
        <authorList>
            <person name="Kono N."/>
            <person name="Arakawa K."/>
        </authorList>
    </citation>
    <scope>NUCLEOTIDE SEQUENCE [LARGE SCALE GENOMIC DNA]</scope>
</reference>
<dbReference type="EMBL" id="BPLR01005157">
    <property type="protein sequence ID" value="GIY00241.1"/>
    <property type="molecule type" value="Genomic_DNA"/>
</dbReference>
<dbReference type="Proteomes" id="UP001054945">
    <property type="component" value="Unassembled WGS sequence"/>
</dbReference>
<sequence>MPSARSFLLDSFAETSQKLSSGLGPEMFAGWRNTIDILTAPFSFGFEEISACLLHSIVRSQVGQALRYTSTSWDIGPESVKKCHDLLSKGGLQTF</sequence>